<gene>
    <name evidence="1" type="ORF">D5H75_01875</name>
</gene>
<protein>
    <submittedName>
        <fullName evidence="1">DUF2199 domain-containing protein</fullName>
    </submittedName>
</protein>
<evidence type="ECO:0000313" key="1">
    <source>
        <dbReference type="EMBL" id="RJL35567.1"/>
    </source>
</evidence>
<comment type="caution">
    <text evidence="1">The sequence shown here is derived from an EMBL/GenBank/DDBJ whole genome shotgun (WGS) entry which is preliminary data.</text>
</comment>
<dbReference type="EMBL" id="QZEY01000001">
    <property type="protein sequence ID" value="RJL35567.1"/>
    <property type="molecule type" value="Genomic_DNA"/>
</dbReference>
<dbReference type="OrthoDB" id="3523497at2"/>
<dbReference type="Pfam" id="PF09965">
    <property type="entry name" value="DUF2199"/>
    <property type="match status" value="1"/>
</dbReference>
<organism evidence="1 2">
    <name type="scientific">Bailinhaonella thermotolerans</name>
    <dbReference type="NCBI Taxonomy" id="1070861"/>
    <lineage>
        <taxon>Bacteria</taxon>
        <taxon>Bacillati</taxon>
        <taxon>Actinomycetota</taxon>
        <taxon>Actinomycetes</taxon>
        <taxon>Streptosporangiales</taxon>
        <taxon>Streptosporangiaceae</taxon>
        <taxon>Bailinhaonella</taxon>
    </lineage>
</organism>
<proteinExistence type="predicted"/>
<sequence>MTFDTAVTCACCGRPLYDTDRIDMRFGLPDIALDLPESAREKVNGGLLRVRGHGCFARCLLPVRLSGGLELVLGTWMEIGEEDLEHARAVWDDDAAYGELVLTGTLANAVKPWGEARGARLTAVVRDPEEIPVRRGQR</sequence>
<name>A0A3A4AYX3_9ACTN</name>
<dbReference type="Proteomes" id="UP000265768">
    <property type="component" value="Unassembled WGS sequence"/>
</dbReference>
<keyword evidence="2" id="KW-1185">Reference proteome</keyword>
<dbReference type="InterPro" id="IPR018697">
    <property type="entry name" value="DUF2199"/>
</dbReference>
<reference evidence="1 2" key="1">
    <citation type="submission" date="2018-09" db="EMBL/GenBank/DDBJ databases">
        <title>YIM 75507 draft genome.</title>
        <authorList>
            <person name="Tang S."/>
            <person name="Feng Y."/>
        </authorList>
    </citation>
    <scope>NUCLEOTIDE SEQUENCE [LARGE SCALE GENOMIC DNA]</scope>
    <source>
        <strain evidence="1 2">YIM 75507</strain>
    </source>
</reference>
<dbReference type="RefSeq" id="WP_119924540.1">
    <property type="nucleotide sequence ID" value="NZ_QZEY01000001.1"/>
</dbReference>
<accession>A0A3A4AYX3</accession>
<evidence type="ECO:0000313" key="2">
    <source>
        <dbReference type="Proteomes" id="UP000265768"/>
    </source>
</evidence>
<dbReference type="AlphaFoldDB" id="A0A3A4AYX3"/>